<reference evidence="4 5" key="1">
    <citation type="journal article" date="2011" name="Stand. Genomic Sci.">
        <title>Complete genome sequence of Rhodospirillum rubrum type strain (S1).</title>
        <authorList>
            <person name="Munk A.C."/>
            <person name="Copeland A."/>
            <person name="Lucas S."/>
            <person name="Lapidus A."/>
            <person name="Del Rio T.G."/>
            <person name="Barry K."/>
            <person name="Detter J.C."/>
            <person name="Hammon N."/>
            <person name="Israni S."/>
            <person name="Pitluck S."/>
            <person name="Brettin T."/>
            <person name="Bruce D."/>
            <person name="Han C."/>
            <person name="Tapia R."/>
            <person name="Gilna P."/>
            <person name="Schmutz J."/>
            <person name="Larimer F."/>
            <person name="Land M."/>
            <person name="Kyrpides N.C."/>
            <person name="Mavromatis K."/>
            <person name="Richardson P."/>
            <person name="Rohde M."/>
            <person name="Goker M."/>
            <person name="Klenk H.P."/>
            <person name="Zhang Y."/>
            <person name="Roberts G.P."/>
            <person name="Reslewic S."/>
            <person name="Schwartz D.C."/>
        </authorList>
    </citation>
    <scope>NUCLEOTIDE SEQUENCE [LARGE SCALE GENOMIC DNA]</scope>
    <source>
        <strain evidence="5">ATCC 11170 / ATH 1.1.1 / DSM 467 / LMG 4362 / NCIMB 8255 / S1</strain>
    </source>
</reference>
<dbReference type="HOGENOM" id="CLU_009583_35_2_5"/>
<dbReference type="KEGG" id="rru:Rru_A2345"/>
<evidence type="ECO:0000313" key="5">
    <source>
        <dbReference type="Proteomes" id="UP000001929"/>
    </source>
</evidence>
<dbReference type="RefSeq" id="WP_011390098.1">
    <property type="nucleotide sequence ID" value="NC_007643.1"/>
</dbReference>
<evidence type="ECO:0000256" key="1">
    <source>
        <dbReference type="ARBA" id="ARBA00022676"/>
    </source>
</evidence>
<dbReference type="DNASU" id="3835773"/>
<dbReference type="SUPFAM" id="SSF53756">
    <property type="entry name" value="UDP-Glycosyltransferase/glycogen phosphorylase"/>
    <property type="match status" value="1"/>
</dbReference>
<name>Q2RRV0_RHORT</name>
<dbReference type="Pfam" id="PF13439">
    <property type="entry name" value="Glyco_transf_4"/>
    <property type="match status" value="1"/>
</dbReference>
<dbReference type="Pfam" id="PF13692">
    <property type="entry name" value="Glyco_trans_1_4"/>
    <property type="match status" value="1"/>
</dbReference>
<dbReference type="PATRIC" id="fig|269796.9.peg.2447"/>
<keyword evidence="5" id="KW-1185">Reference proteome</keyword>
<dbReference type="PANTHER" id="PTHR12526">
    <property type="entry name" value="GLYCOSYLTRANSFERASE"/>
    <property type="match status" value="1"/>
</dbReference>
<dbReference type="CAZy" id="GT4">
    <property type="family name" value="Glycosyltransferase Family 4"/>
</dbReference>
<feature type="domain" description="Glycosyltransferase subfamily 4-like N-terminal" evidence="3">
    <location>
        <begin position="17"/>
        <end position="160"/>
    </location>
</feature>
<evidence type="ECO:0000259" key="3">
    <source>
        <dbReference type="Pfam" id="PF13439"/>
    </source>
</evidence>
<dbReference type="STRING" id="269796.Rru_A2345"/>
<dbReference type="PhylomeDB" id="Q2RRV0"/>
<dbReference type="Proteomes" id="UP000001929">
    <property type="component" value="Chromosome"/>
</dbReference>
<dbReference type="GO" id="GO:0016757">
    <property type="term" value="F:glycosyltransferase activity"/>
    <property type="evidence" value="ECO:0007669"/>
    <property type="project" value="UniProtKB-KW"/>
</dbReference>
<evidence type="ECO:0000313" key="4">
    <source>
        <dbReference type="EMBL" id="ABC23145.1"/>
    </source>
</evidence>
<dbReference type="AlphaFoldDB" id="Q2RRV0"/>
<organism evidence="4 5">
    <name type="scientific">Rhodospirillum rubrum (strain ATCC 11170 / ATH 1.1.1 / DSM 467 / LMG 4362 / NCIMB 8255 / S1)</name>
    <dbReference type="NCBI Taxonomy" id="269796"/>
    <lineage>
        <taxon>Bacteria</taxon>
        <taxon>Pseudomonadati</taxon>
        <taxon>Pseudomonadota</taxon>
        <taxon>Alphaproteobacteria</taxon>
        <taxon>Rhodospirillales</taxon>
        <taxon>Rhodospirillaceae</taxon>
        <taxon>Rhodospirillum</taxon>
    </lineage>
</organism>
<dbReference type="InterPro" id="IPR028098">
    <property type="entry name" value="Glyco_trans_4-like_N"/>
</dbReference>
<dbReference type="EnsemblBacteria" id="ABC23145">
    <property type="protein sequence ID" value="ABC23145"/>
    <property type="gene ID" value="Rru_A2345"/>
</dbReference>
<keyword evidence="1" id="KW-0328">Glycosyltransferase</keyword>
<sequence length="343" mass="37290">MRILLCSSYPHHPQTRGGLQSTTDELCLALLDKGVEVIVLCGGGAPGAPGGITHDRELGYRVIRAADPVAALPLVAGLLDPSVILVQSSHLLAALLASALETAIPTAVYLHNVEFHRIGGVLPVHPALLYFANSLFTAQRWRAVFGIDCRILPPVIDAKRYLAPSTGDRVLFVNPVPEKGLERLLDLALANPDVPFLAVEGWAAGESWRDWLDQRFRRCPNIEWRPATADMRALYAEARFVLMPSVWEEAYGRTVIEAQINGLPILASTRGALPATVGAGGLVLDLEAPPDQWSQALRRLYFDITLWQALSDAARANAQSVMLDTQRALDDALTRLGLHALGR</sequence>
<dbReference type="eggNOG" id="COG0438">
    <property type="taxonomic scope" value="Bacteria"/>
</dbReference>
<proteinExistence type="predicted"/>
<protein>
    <submittedName>
        <fullName evidence="4">Glycosyl transferase, group 1</fullName>
    </submittedName>
</protein>
<accession>Q2RRV0</accession>
<dbReference type="SMR" id="Q2RRV0"/>
<gene>
    <name evidence="4" type="ordered locus">Rru_A2345</name>
</gene>
<dbReference type="EMBL" id="CP000230">
    <property type="protein sequence ID" value="ABC23145.1"/>
    <property type="molecule type" value="Genomic_DNA"/>
</dbReference>
<evidence type="ECO:0000256" key="2">
    <source>
        <dbReference type="ARBA" id="ARBA00022679"/>
    </source>
</evidence>
<keyword evidence="2 4" id="KW-0808">Transferase</keyword>
<dbReference type="PANTHER" id="PTHR12526:SF510">
    <property type="entry name" value="D-INOSITOL 3-PHOSPHATE GLYCOSYLTRANSFERASE"/>
    <property type="match status" value="1"/>
</dbReference>
<dbReference type="Gene3D" id="3.40.50.2000">
    <property type="entry name" value="Glycogen Phosphorylase B"/>
    <property type="match status" value="2"/>
</dbReference>